<dbReference type="SUPFAM" id="SSF56112">
    <property type="entry name" value="Protein kinase-like (PK-like)"/>
    <property type="match status" value="1"/>
</dbReference>
<evidence type="ECO:0000313" key="7">
    <source>
        <dbReference type="EMBL" id="SJZ39100.1"/>
    </source>
</evidence>
<accession>A0A1T4K9H9</accession>
<dbReference type="RefSeq" id="WP_078929699.1">
    <property type="nucleotide sequence ID" value="NZ_FUXC01000001.1"/>
</dbReference>
<dbReference type="PANTHER" id="PTHR43289">
    <property type="entry name" value="MITOGEN-ACTIVATED PROTEIN KINASE KINASE KINASE 20-RELATED"/>
    <property type="match status" value="1"/>
</dbReference>
<dbReference type="SMART" id="SM00220">
    <property type="entry name" value="S_TKc"/>
    <property type="match status" value="1"/>
</dbReference>
<organism evidence="7 8">
    <name type="scientific">Treponema berlinense</name>
    <dbReference type="NCBI Taxonomy" id="225004"/>
    <lineage>
        <taxon>Bacteria</taxon>
        <taxon>Pseudomonadati</taxon>
        <taxon>Spirochaetota</taxon>
        <taxon>Spirochaetia</taxon>
        <taxon>Spirochaetales</taxon>
        <taxon>Treponemataceae</taxon>
        <taxon>Treponema</taxon>
    </lineage>
</organism>
<dbReference type="InterPro" id="IPR000719">
    <property type="entry name" value="Prot_kinase_dom"/>
</dbReference>
<keyword evidence="7" id="KW-0723">Serine/threonine-protein kinase</keyword>
<evidence type="ECO:0000259" key="6">
    <source>
        <dbReference type="PROSITE" id="PS50011"/>
    </source>
</evidence>
<dbReference type="PROSITE" id="PS50011">
    <property type="entry name" value="PROTEIN_KINASE_DOM"/>
    <property type="match status" value="1"/>
</dbReference>
<dbReference type="OrthoDB" id="9801841at2"/>
<keyword evidence="3 7" id="KW-0418">Kinase</keyword>
<keyword evidence="1" id="KW-0808">Transferase</keyword>
<evidence type="ECO:0000256" key="4">
    <source>
        <dbReference type="ARBA" id="ARBA00022840"/>
    </source>
</evidence>
<dbReference type="GO" id="GO:0004674">
    <property type="term" value="F:protein serine/threonine kinase activity"/>
    <property type="evidence" value="ECO:0007669"/>
    <property type="project" value="UniProtKB-KW"/>
</dbReference>
<evidence type="ECO:0000256" key="1">
    <source>
        <dbReference type="ARBA" id="ARBA00022679"/>
    </source>
</evidence>
<reference evidence="7 8" key="1">
    <citation type="submission" date="2017-02" db="EMBL/GenBank/DDBJ databases">
        <authorList>
            <person name="Peterson S.W."/>
        </authorList>
    </citation>
    <scope>NUCLEOTIDE SEQUENCE [LARGE SCALE GENOMIC DNA]</scope>
    <source>
        <strain evidence="7 8">ATCC BAA-909</strain>
    </source>
</reference>
<keyword evidence="4" id="KW-0067">ATP-binding</keyword>
<dbReference type="GO" id="GO:0005524">
    <property type="term" value="F:ATP binding"/>
    <property type="evidence" value="ECO:0007669"/>
    <property type="project" value="UniProtKB-KW"/>
</dbReference>
<dbReference type="InterPro" id="IPR011009">
    <property type="entry name" value="Kinase-like_dom_sf"/>
</dbReference>
<sequence length="561" mass="63261">MAEKIPESIGKYKILGLVAKGGMGAVYKAVHPSLKRLVILKKLTIRNNKIVRERFKREAQILLDMQSPYIVHLFDYFVEGSSHYIVEEFVEGLSLAQVLEKQVALGTELALLIFQDACLALKFAHVRGIVHRDIKPGNILISKRAEVKLADFGIASTESENEPSQKNESEADSSGKTVAETSTTQITGELTSHGVTLGTPAYMSPEQITDSRSADRRADIYSMGVMLYEMLTGTKPFPSTLNAETLEKIRKGKYVNPRKIDKSIPPVIARMIKKMLKANPARRFQSIDAVLKIVKKYLSHYDTHKIRIALAQTVLTTRQFAIPSFEQRDKKFKKILCGVVSGLAACVLFGFVWSRGYVHKTVLRHWYKSVVLNMEIPVASSVDSDLPLRAFFFADDGKEIPEVNGSRRIFTQQSQNNSKNVKNYSTYPVYLRSGKYRIKIAVGPYIMWQTVVVEKENLNLKINSLRNATRPVRVHAESYDRFEGNSLTSKTKFFISYRGKWVLMDSVPSGSLKSGSVVKILAKCEGYEDAFYSLILDWYQDELFLNAGLEKLQDKSKAKAE</sequence>
<name>A0A1T4K9H9_9SPIR</name>
<dbReference type="STRING" id="225004.SAMN02745152_00030"/>
<dbReference type="Gene3D" id="1.10.510.10">
    <property type="entry name" value="Transferase(Phosphotransferase) domain 1"/>
    <property type="match status" value="1"/>
</dbReference>
<evidence type="ECO:0000256" key="3">
    <source>
        <dbReference type="ARBA" id="ARBA00022777"/>
    </source>
</evidence>
<feature type="domain" description="Protein kinase" evidence="6">
    <location>
        <begin position="12"/>
        <end position="298"/>
    </location>
</feature>
<keyword evidence="2" id="KW-0547">Nucleotide-binding</keyword>
<dbReference type="CDD" id="cd14014">
    <property type="entry name" value="STKc_PknB_like"/>
    <property type="match status" value="1"/>
</dbReference>
<protein>
    <submittedName>
        <fullName evidence="7">Serine/threonine protein kinase</fullName>
    </submittedName>
</protein>
<evidence type="ECO:0000313" key="8">
    <source>
        <dbReference type="Proteomes" id="UP000190395"/>
    </source>
</evidence>
<dbReference type="Pfam" id="PF00069">
    <property type="entry name" value="Pkinase"/>
    <property type="match status" value="1"/>
</dbReference>
<dbReference type="InterPro" id="IPR008271">
    <property type="entry name" value="Ser/Thr_kinase_AS"/>
</dbReference>
<evidence type="ECO:0000256" key="5">
    <source>
        <dbReference type="SAM" id="MobiDB-lite"/>
    </source>
</evidence>
<dbReference type="EMBL" id="FUXC01000001">
    <property type="protein sequence ID" value="SJZ39100.1"/>
    <property type="molecule type" value="Genomic_DNA"/>
</dbReference>
<gene>
    <name evidence="7" type="ORF">SAMN02745152_00030</name>
</gene>
<dbReference type="GeneID" id="303366312"/>
<dbReference type="PANTHER" id="PTHR43289:SF34">
    <property type="entry name" value="SERINE_THREONINE-PROTEIN KINASE YBDM-RELATED"/>
    <property type="match status" value="1"/>
</dbReference>
<proteinExistence type="predicted"/>
<evidence type="ECO:0000256" key="2">
    <source>
        <dbReference type="ARBA" id="ARBA00022741"/>
    </source>
</evidence>
<dbReference type="Proteomes" id="UP000190395">
    <property type="component" value="Unassembled WGS sequence"/>
</dbReference>
<dbReference type="AlphaFoldDB" id="A0A1T4K9H9"/>
<feature type="region of interest" description="Disordered" evidence="5">
    <location>
        <begin position="156"/>
        <end position="214"/>
    </location>
</feature>
<feature type="compositionally biased region" description="Polar residues" evidence="5">
    <location>
        <begin position="170"/>
        <end position="194"/>
    </location>
</feature>
<keyword evidence="8" id="KW-1185">Reference proteome</keyword>
<dbReference type="PROSITE" id="PS00108">
    <property type="entry name" value="PROTEIN_KINASE_ST"/>
    <property type="match status" value="1"/>
</dbReference>